<dbReference type="OrthoDB" id="9792987at2"/>
<dbReference type="KEGG" id="jda:BW727_101689"/>
<dbReference type="InterPro" id="IPR046698">
    <property type="entry name" value="PedC-like"/>
</dbReference>
<dbReference type="Proteomes" id="UP000188993">
    <property type="component" value="Chromosome"/>
</dbReference>
<dbReference type="Pfam" id="PF20207">
    <property type="entry name" value="DUF6568"/>
    <property type="match status" value="1"/>
</dbReference>
<accession>A0A1S6IR93</accession>
<dbReference type="InterPro" id="IPR036249">
    <property type="entry name" value="Thioredoxin-like_sf"/>
</dbReference>
<dbReference type="SUPFAM" id="SSF52833">
    <property type="entry name" value="Thioredoxin-like"/>
    <property type="match status" value="1"/>
</dbReference>
<dbReference type="STRING" id="708126.BW727_101689"/>
<keyword evidence="2" id="KW-1185">Reference proteome</keyword>
<dbReference type="RefSeq" id="WP_062471585.1">
    <property type="nucleotide sequence ID" value="NZ_BBYN01000030.1"/>
</dbReference>
<protein>
    <recommendedName>
        <fullName evidence="3">Bacteriocin transport accessory protein</fullName>
    </recommendedName>
</protein>
<dbReference type="AlphaFoldDB" id="A0A1S6IR93"/>
<dbReference type="Gene3D" id="3.40.30.10">
    <property type="entry name" value="Glutaredoxin"/>
    <property type="match status" value="1"/>
</dbReference>
<reference evidence="1 2" key="1">
    <citation type="journal article" date="2014" name="Int. J. Syst. Evol. Microbiol.">
        <title>Jeotgalibaca dankookensis gen. nov., sp. nov., a member of the family Carnobacteriaceae, isolated from seujeot (Korean traditional food).</title>
        <authorList>
            <person name="Lee D.G."/>
            <person name="Trujillo M.E."/>
            <person name="Kang H."/>
            <person name="Ahn T.Y."/>
        </authorList>
    </citation>
    <scope>NUCLEOTIDE SEQUENCE [LARGE SCALE GENOMIC DNA]</scope>
    <source>
        <strain evidence="1 2">EX-07</strain>
    </source>
</reference>
<sequence>MDYQTAVSDFIELNATEVEERLEEGKETILFIGKPTCPFCQRFVPKLKHVQEENGLTVHYLNSINTQTDSQIKALRDKLNVPLVPQVVTITGPGEFTNLNIDSSASEEKLTELLVK</sequence>
<proteinExistence type="predicted"/>
<dbReference type="EMBL" id="CP019728">
    <property type="protein sequence ID" value="AQS54054.1"/>
    <property type="molecule type" value="Genomic_DNA"/>
</dbReference>
<evidence type="ECO:0000313" key="1">
    <source>
        <dbReference type="EMBL" id="AQS54054.1"/>
    </source>
</evidence>
<evidence type="ECO:0008006" key="3">
    <source>
        <dbReference type="Google" id="ProtNLM"/>
    </source>
</evidence>
<gene>
    <name evidence="1" type="ORF">BW727_101689</name>
</gene>
<evidence type="ECO:0000313" key="2">
    <source>
        <dbReference type="Proteomes" id="UP000188993"/>
    </source>
</evidence>
<name>A0A1S6IR93_9LACT</name>
<organism evidence="1 2">
    <name type="scientific">Jeotgalibaca dankookensis</name>
    <dbReference type="NCBI Taxonomy" id="708126"/>
    <lineage>
        <taxon>Bacteria</taxon>
        <taxon>Bacillati</taxon>
        <taxon>Bacillota</taxon>
        <taxon>Bacilli</taxon>
        <taxon>Lactobacillales</taxon>
        <taxon>Carnobacteriaceae</taxon>
        <taxon>Jeotgalibaca</taxon>
    </lineage>
</organism>